<feature type="compositionally biased region" description="Polar residues" evidence="16">
    <location>
        <begin position="870"/>
        <end position="888"/>
    </location>
</feature>
<evidence type="ECO:0000256" key="12">
    <source>
        <dbReference type="ARBA" id="ARBA00022859"/>
    </source>
</evidence>
<evidence type="ECO:0000313" key="20">
    <source>
        <dbReference type="EMBL" id="KAK3798941.1"/>
    </source>
</evidence>
<dbReference type="EC" id="3.6.4.13" evidence="3"/>
<dbReference type="SMART" id="SM00487">
    <property type="entry name" value="DEXDc"/>
    <property type="match status" value="1"/>
</dbReference>
<keyword evidence="4" id="KW-0963">Cytoplasm</keyword>
<comment type="catalytic activity">
    <reaction evidence="15">
        <text>ATP + H2O = ADP + phosphate + H(+)</text>
        <dbReference type="Rhea" id="RHEA:13065"/>
        <dbReference type="ChEBI" id="CHEBI:15377"/>
        <dbReference type="ChEBI" id="CHEBI:15378"/>
        <dbReference type="ChEBI" id="CHEBI:30616"/>
        <dbReference type="ChEBI" id="CHEBI:43474"/>
        <dbReference type="ChEBI" id="CHEBI:456216"/>
        <dbReference type="EC" id="3.6.4.13"/>
    </reaction>
    <physiologicalReaction direction="left-to-right" evidence="15">
        <dbReference type="Rhea" id="RHEA:13066"/>
    </physiologicalReaction>
</comment>
<dbReference type="SMART" id="SM00343">
    <property type="entry name" value="ZnF_C2HC"/>
    <property type="match status" value="2"/>
</dbReference>
<evidence type="ECO:0000259" key="19">
    <source>
        <dbReference type="PROSITE" id="PS51789"/>
    </source>
</evidence>
<feature type="region of interest" description="Disordered" evidence="16">
    <location>
        <begin position="842"/>
        <end position="902"/>
    </location>
</feature>
<sequence>MSHHPLAALQPDSCVMSHHPLAALQPDSCAMSHHPLAALQPDSCCVFIMGQSLSAEILHRGVFGCHMFLSRDSISVMLFTSTSCAAPLHVQCCTTHSLSSSQIYVLCRTTHLLPCSQIHGGTIAQPDRDTLQNWGAQKPLLSPERTSKAVPICLNITQEQLEMPVWHQIQNNGFLDPGDFEIRYASTVDDMSNLSLEDNFSDEENELQENDWSEYEERLEAFFIANDVPDKKKLETENIAEFASKVKRASAKCDFGTHLPRALRDQFVIGVKNQATKKKLLSEDKTFEDCQKIAIADETADREAKCIENENLLATPVNKIYTNKSEPRKRQVLMPQHKQFNCYRCGSSQHGANTCKYIKSICHYCHKPGHLESVCFKKQRDEKQKKIHLVDTQMQEDSNMFEVGDIQNITTHTMYHVHSTSTANDSHENFKVTVGVQVTPITMEIDTGSSVTLITKADFLKTIDTCDTLKTPSVILKGYGGNKIKCIGEKEMKIQKGEQEDVCIMRVVDVDGPSLLRRDIMTKFTLPWKTIFKITRTEADIISQYPKLFEKGLGKLKDTQVSLHKSVPQLSSARVKRWALLLAAYDYDIKHIPGKENCAADFLSRKPGHRKPSEEQVPVQVLLIQEEQIINSKTVKEETAKDTILSKVLKFTKDGWSTQPDESMIPYFRKRLEITVEDDILMWDSRVILPKSLQELLLKDLHAEHQGHPATNGMAERYVGHFKTSMKKMGDKQEDLQVKLDRFFFTNRTTPNASDRSPAELLMNRQPRIRYAALKASQTQQQVKTFEKNLDKNPNFETGQAVFALNFGKGSKWIPGVITKTLSPRNFEVQVGDVIWKRHQDQIRPRHIPLKEPHPQGHGRETGPPRISGTGVSQPPENRQTQPQQVPRNTVRHTAPDRESRETDLTMVTANPETVNPEDNCRDCELEQLDKRNNIETGQSAAVTGYRENQTHLRHSERLRGYQNELAEVALSGHNCIICAPTGSGKTKVSIKIILEHLERVPNAKVAFFAKTIPLVMQQHQTIERHLPKYNVLNLTGKSNDSLHLHILLPGYSVVVLSPTILVNHLRGNRPLLSEGIASFTLLVFDECHHTQKDDSYNDIMHYYLKEKRKGLPRTVLPQIVGLTASIGVGKAANLEAASKNIMKICGNLDIEHLVIVKKNIHELRETVPRPEEYQEELVEDPFTAIRSKIIDIMKQLEDFAELYAKELNDASLLHCVKHECSSKKDPEYCQWVMHLRKAVMELKIEGGAQRTLAFRYLDIITHYLQAYHFSLETLDLAQTEDVMKFLDQSFSSFSPEINPDRTVPEENLYGLYLTVKEVANGQRNFVNPNLKILAAKLRENVVNGKHGARAIVFVRTRVLSEAVASWLCKCGDDDLMRLNARKFTGSQALEDQGGTSVVEQKWVMENFRSGKVRVLIATSAAEEGIDIPECNMVIRYNYTSNEVGKVQTRGRSRTSGGISILLAMPGVIQLEKKNCAQERLMESALHQISEMSSAQFSDKVNAHQRKLFAEWDLNAKIKEKRRSELKNVQFRVLCCGCRKILVHSSELRKIKETHYISISRNLLDHIKIKPEKKQQHIAFLGTAYCKGATEPGKCCDYNIGKLLTHKGCPFVALGCKKLLFLRDNEQQPDPKIKRWKEVGYFIEELTSEQLHEYATEIFRPDCRAAFAN</sequence>
<evidence type="ECO:0000256" key="5">
    <source>
        <dbReference type="ARBA" id="ARBA00022588"/>
    </source>
</evidence>
<dbReference type="InterPro" id="IPR011545">
    <property type="entry name" value="DEAD/DEAH_box_helicase_dom"/>
</dbReference>
<evidence type="ECO:0000256" key="6">
    <source>
        <dbReference type="ARBA" id="ARBA00022723"/>
    </source>
</evidence>
<organism evidence="20 21">
    <name type="scientific">Elysia crispata</name>
    <name type="common">lettuce slug</name>
    <dbReference type="NCBI Taxonomy" id="231223"/>
    <lineage>
        <taxon>Eukaryota</taxon>
        <taxon>Metazoa</taxon>
        <taxon>Spiralia</taxon>
        <taxon>Lophotrochozoa</taxon>
        <taxon>Mollusca</taxon>
        <taxon>Gastropoda</taxon>
        <taxon>Heterobranchia</taxon>
        <taxon>Euthyneura</taxon>
        <taxon>Panpulmonata</taxon>
        <taxon>Sacoglossa</taxon>
        <taxon>Placobranchoidea</taxon>
        <taxon>Plakobranchidae</taxon>
        <taxon>Elysia</taxon>
    </lineage>
</organism>
<keyword evidence="21" id="KW-1185">Reference proteome</keyword>
<dbReference type="PANTHER" id="PTHR14074">
    <property type="entry name" value="HELICASE WITH DEATH DOMAIN-RELATED"/>
    <property type="match status" value="1"/>
</dbReference>
<dbReference type="PROSITE" id="PS51789">
    <property type="entry name" value="RLR_CTR"/>
    <property type="match status" value="1"/>
</dbReference>
<evidence type="ECO:0000259" key="17">
    <source>
        <dbReference type="PROSITE" id="PS51192"/>
    </source>
</evidence>
<keyword evidence="7" id="KW-0547">Nucleotide-binding</keyword>
<dbReference type="GO" id="GO:0045087">
    <property type="term" value="P:innate immune response"/>
    <property type="evidence" value="ECO:0007669"/>
    <property type="project" value="UniProtKB-KW"/>
</dbReference>
<dbReference type="PROSITE" id="PS51194">
    <property type="entry name" value="HELICASE_CTER"/>
    <property type="match status" value="1"/>
</dbReference>
<dbReference type="InterPro" id="IPR001878">
    <property type="entry name" value="Znf_CCHC"/>
</dbReference>
<evidence type="ECO:0000313" key="21">
    <source>
        <dbReference type="Proteomes" id="UP001283361"/>
    </source>
</evidence>
<dbReference type="PROSITE" id="PS51192">
    <property type="entry name" value="HELICASE_ATP_BIND_1"/>
    <property type="match status" value="1"/>
</dbReference>
<comment type="caution">
    <text evidence="20">The sequence shown here is derived from an EMBL/GenBank/DDBJ whole genome shotgun (WGS) entry which is preliminary data.</text>
</comment>
<dbReference type="InterPro" id="IPR051363">
    <property type="entry name" value="RLR_Helicase"/>
</dbReference>
<dbReference type="Gene3D" id="3.30.420.10">
    <property type="entry name" value="Ribonuclease H-like superfamily/Ribonuclease H"/>
    <property type="match status" value="1"/>
</dbReference>
<keyword evidence="6" id="KW-0479">Metal-binding</keyword>
<dbReference type="Pfam" id="PF18119">
    <property type="entry name" value="RIG-I_C"/>
    <property type="match status" value="1"/>
</dbReference>
<evidence type="ECO:0000256" key="14">
    <source>
        <dbReference type="ARBA" id="ARBA00023118"/>
    </source>
</evidence>
<dbReference type="EMBL" id="JAWDGP010000612">
    <property type="protein sequence ID" value="KAK3798941.1"/>
    <property type="molecule type" value="Genomic_DNA"/>
</dbReference>
<dbReference type="SUPFAM" id="SSF50630">
    <property type="entry name" value="Acid proteases"/>
    <property type="match status" value="1"/>
</dbReference>
<keyword evidence="8" id="KW-0378">Hydrolase</keyword>
<comment type="similarity">
    <text evidence="2">Belongs to the helicase family. RLR subfamily.</text>
</comment>
<dbReference type="GO" id="GO:0016787">
    <property type="term" value="F:hydrolase activity"/>
    <property type="evidence" value="ECO:0007669"/>
    <property type="project" value="UniProtKB-KW"/>
</dbReference>
<reference evidence="20" key="1">
    <citation type="journal article" date="2023" name="G3 (Bethesda)">
        <title>A reference genome for the long-term kleptoplast-retaining sea slug Elysia crispata morphotype clarki.</title>
        <authorList>
            <person name="Eastman K.E."/>
            <person name="Pendleton A.L."/>
            <person name="Shaikh M.A."/>
            <person name="Suttiyut T."/>
            <person name="Ogas R."/>
            <person name="Tomko P."/>
            <person name="Gavelis G."/>
            <person name="Widhalm J.R."/>
            <person name="Wisecaver J.H."/>
        </authorList>
    </citation>
    <scope>NUCLEOTIDE SEQUENCE</scope>
    <source>
        <strain evidence="20">ECLA1</strain>
    </source>
</reference>
<dbReference type="GO" id="GO:0003723">
    <property type="term" value="F:RNA binding"/>
    <property type="evidence" value="ECO:0007669"/>
    <property type="project" value="UniProtKB-KW"/>
</dbReference>
<evidence type="ECO:0000259" key="18">
    <source>
        <dbReference type="PROSITE" id="PS51194"/>
    </source>
</evidence>
<name>A0AAE1B4V8_9GAST</name>
<dbReference type="InterPro" id="IPR001650">
    <property type="entry name" value="Helicase_C-like"/>
</dbReference>
<keyword evidence="9" id="KW-0347">Helicase</keyword>
<keyword evidence="13" id="KW-0694">RNA-binding</keyword>
<feature type="domain" description="Helicase C-terminal" evidence="18">
    <location>
        <begin position="1330"/>
        <end position="1509"/>
    </location>
</feature>
<comment type="subcellular location">
    <subcellularLocation>
        <location evidence="1">Cytoplasm</location>
    </subcellularLocation>
</comment>
<evidence type="ECO:0000256" key="4">
    <source>
        <dbReference type="ARBA" id="ARBA00022490"/>
    </source>
</evidence>
<dbReference type="GO" id="GO:0008270">
    <property type="term" value="F:zinc ion binding"/>
    <property type="evidence" value="ECO:0007669"/>
    <property type="project" value="InterPro"/>
</dbReference>
<dbReference type="InterPro" id="IPR036397">
    <property type="entry name" value="RNaseH_sf"/>
</dbReference>
<dbReference type="Gene3D" id="1.20.1320.30">
    <property type="match status" value="1"/>
</dbReference>
<dbReference type="InterPro" id="IPR041204">
    <property type="entry name" value="RIG-I-like_C"/>
</dbReference>
<dbReference type="PANTHER" id="PTHR14074:SF16">
    <property type="entry name" value="ANTIVIRAL INNATE IMMUNE RESPONSE RECEPTOR RIG-I"/>
    <property type="match status" value="1"/>
</dbReference>
<evidence type="ECO:0000256" key="1">
    <source>
        <dbReference type="ARBA" id="ARBA00004496"/>
    </source>
</evidence>
<dbReference type="GO" id="GO:0003724">
    <property type="term" value="F:RNA helicase activity"/>
    <property type="evidence" value="ECO:0007669"/>
    <property type="project" value="UniProtKB-EC"/>
</dbReference>
<evidence type="ECO:0000256" key="15">
    <source>
        <dbReference type="ARBA" id="ARBA00049390"/>
    </source>
</evidence>
<evidence type="ECO:0000256" key="2">
    <source>
        <dbReference type="ARBA" id="ARBA00006866"/>
    </source>
</evidence>
<evidence type="ECO:0000256" key="16">
    <source>
        <dbReference type="SAM" id="MobiDB-lite"/>
    </source>
</evidence>
<dbReference type="SUPFAM" id="SSF53098">
    <property type="entry name" value="Ribonuclease H-like"/>
    <property type="match status" value="1"/>
</dbReference>
<dbReference type="GO" id="GO:0005524">
    <property type="term" value="F:ATP binding"/>
    <property type="evidence" value="ECO:0007669"/>
    <property type="project" value="UniProtKB-KW"/>
</dbReference>
<dbReference type="InterPro" id="IPR021109">
    <property type="entry name" value="Peptidase_aspartic_dom_sf"/>
</dbReference>
<keyword evidence="12" id="KW-0391">Immunity</keyword>
<evidence type="ECO:0000256" key="11">
    <source>
        <dbReference type="ARBA" id="ARBA00022840"/>
    </source>
</evidence>
<dbReference type="Proteomes" id="UP001283361">
    <property type="component" value="Unassembled WGS sequence"/>
</dbReference>
<evidence type="ECO:0000256" key="7">
    <source>
        <dbReference type="ARBA" id="ARBA00022741"/>
    </source>
</evidence>
<dbReference type="Pfam" id="PF00270">
    <property type="entry name" value="DEAD"/>
    <property type="match status" value="1"/>
</dbReference>
<dbReference type="InterPro" id="IPR014001">
    <property type="entry name" value="Helicase_ATP-bd"/>
</dbReference>
<protein>
    <recommendedName>
        <fullName evidence="3">RNA helicase</fullName>
        <ecNumber evidence="3">3.6.4.13</ecNumber>
    </recommendedName>
</protein>
<dbReference type="InterPro" id="IPR027417">
    <property type="entry name" value="P-loop_NTPase"/>
</dbReference>
<evidence type="ECO:0000256" key="13">
    <source>
        <dbReference type="ARBA" id="ARBA00022884"/>
    </source>
</evidence>
<dbReference type="Pfam" id="PF00271">
    <property type="entry name" value="Helicase_C"/>
    <property type="match status" value="1"/>
</dbReference>
<evidence type="ECO:0000256" key="8">
    <source>
        <dbReference type="ARBA" id="ARBA00022801"/>
    </source>
</evidence>
<dbReference type="SUPFAM" id="SSF52540">
    <property type="entry name" value="P-loop containing nucleoside triphosphate hydrolases"/>
    <property type="match status" value="1"/>
</dbReference>
<dbReference type="GO" id="GO:0051607">
    <property type="term" value="P:defense response to virus"/>
    <property type="evidence" value="ECO:0007669"/>
    <property type="project" value="UniProtKB-KW"/>
</dbReference>
<keyword evidence="10" id="KW-0862">Zinc</keyword>
<dbReference type="InterPro" id="IPR012337">
    <property type="entry name" value="RNaseH-like_sf"/>
</dbReference>
<dbReference type="Gene3D" id="2.170.150.30">
    <property type="entry name" value="RIG-I-like receptor, C-terminal regulatory domain"/>
    <property type="match status" value="1"/>
</dbReference>
<dbReference type="InterPro" id="IPR021673">
    <property type="entry name" value="RLR_CTR"/>
</dbReference>
<dbReference type="SMART" id="SM00490">
    <property type="entry name" value="HELICc"/>
    <property type="match status" value="1"/>
</dbReference>
<keyword evidence="5" id="KW-0399">Innate immunity</keyword>
<dbReference type="InterPro" id="IPR038557">
    <property type="entry name" value="RLR_C_sf"/>
</dbReference>
<keyword evidence="11" id="KW-0067">ATP-binding</keyword>
<feature type="domain" description="RLR CTR" evidence="19">
    <location>
        <begin position="1521"/>
        <end position="1653"/>
    </location>
</feature>
<accession>A0AAE1B4V8</accession>
<feature type="domain" description="Helicase ATP-binding" evidence="17">
    <location>
        <begin position="967"/>
        <end position="1145"/>
    </location>
</feature>
<dbReference type="GO" id="GO:0005737">
    <property type="term" value="C:cytoplasm"/>
    <property type="evidence" value="ECO:0007669"/>
    <property type="project" value="UniProtKB-SubCell"/>
</dbReference>
<evidence type="ECO:0000256" key="9">
    <source>
        <dbReference type="ARBA" id="ARBA00022806"/>
    </source>
</evidence>
<dbReference type="Pfam" id="PF11648">
    <property type="entry name" value="RIG-I_C-RD"/>
    <property type="match status" value="1"/>
</dbReference>
<dbReference type="Gene3D" id="4.10.60.10">
    <property type="entry name" value="Zinc finger, CCHC-type"/>
    <property type="match status" value="1"/>
</dbReference>
<feature type="compositionally biased region" description="Basic and acidic residues" evidence="16">
    <location>
        <begin position="842"/>
        <end position="863"/>
    </location>
</feature>
<keyword evidence="14" id="KW-0051">Antiviral defense</keyword>
<evidence type="ECO:0000256" key="10">
    <source>
        <dbReference type="ARBA" id="ARBA00022833"/>
    </source>
</evidence>
<gene>
    <name evidence="20" type="ORF">RRG08_035567</name>
</gene>
<evidence type="ECO:0000256" key="3">
    <source>
        <dbReference type="ARBA" id="ARBA00012552"/>
    </source>
</evidence>
<proteinExistence type="inferred from homology"/>
<dbReference type="Gene3D" id="2.40.70.10">
    <property type="entry name" value="Acid Proteases"/>
    <property type="match status" value="1"/>
</dbReference>
<dbReference type="Gene3D" id="3.40.50.300">
    <property type="entry name" value="P-loop containing nucleotide triphosphate hydrolases"/>
    <property type="match status" value="2"/>
</dbReference>